<dbReference type="Pfam" id="PF09357">
    <property type="entry name" value="RteC"/>
    <property type="match status" value="1"/>
</dbReference>
<gene>
    <name evidence="1" type="ORF">EOD41_14900</name>
</gene>
<dbReference type="InterPro" id="IPR018534">
    <property type="entry name" value="Tet_reg_excision_RteC"/>
</dbReference>
<dbReference type="OrthoDB" id="790983at2"/>
<protein>
    <recommendedName>
        <fullName evidence="3">RteC protein</fullName>
    </recommendedName>
</protein>
<evidence type="ECO:0000313" key="1">
    <source>
        <dbReference type="EMBL" id="RVT99730.1"/>
    </source>
</evidence>
<evidence type="ECO:0008006" key="3">
    <source>
        <dbReference type="Google" id="ProtNLM"/>
    </source>
</evidence>
<reference evidence="1 2" key="1">
    <citation type="submission" date="2019-01" db="EMBL/GenBank/DDBJ databases">
        <authorList>
            <person name="Chen W.-M."/>
        </authorList>
    </citation>
    <scope>NUCLEOTIDE SEQUENCE [LARGE SCALE GENOMIC DNA]</scope>
    <source>
        <strain evidence="1 2">YBJ-36</strain>
    </source>
</reference>
<name>A0A3S2UKE0_9SPHI</name>
<evidence type="ECO:0000313" key="2">
    <source>
        <dbReference type="Proteomes" id="UP000282759"/>
    </source>
</evidence>
<comment type="caution">
    <text evidence="1">The sequence shown here is derived from an EMBL/GenBank/DDBJ whole genome shotgun (WGS) entry which is preliminary data.</text>
</comment>
<dbReference type="Proteomes" id="UP000282759">
    <property type="component" value="Unassembled WGS sequence"/>
</dbReference>
<sequence>MNTIIKALPGKVRQRIEAVSRSAEPLSRLQEALSVINPALQQLERYLNENPALAAEDEIIVFREIRPQLVASLVEEQLRYRIAVNKPIGTPASQVSYLEDEIEAIKTYFRQHGFHYQYYRNGFHELDDLFFRQQISYSATPIIPDRSAAFSTSVSELFARFIAYELIQEELVGEINRLQSPVNRPGSQEQSQLIWTGEVINVVELAYGLWLTGQVNNGSASLNQIICWLEDSLQVRIGVASKRFAEIGRRKIRSLTRFLDQMKAAVSRKIQDDFGDT</sequence>
<dbReference type="EMBL" id="SACK01000007">
    <property type="protein sequence ID" value="RVT99730.1"/>
    <property type="molecule type" value="Genomic_DNA"/>
</dbReference>
<organism evidence="1 2">
    <name type="scientific">Mucilaginibacter limnophilus</name>
    <dbReference type="NCBI Taxonomy" id="1932778"/>
    <lineage>
        <taxon>Bacteria</taxon>
        <taxon>Pseudomonadati</taxon>
        <taxon>Bacteroidota</taxon>
        <taxon>Sphingobacteriia</taxon>
        <taxon>Sphingobacteriales</taxon>
        <taxon>Sphingobacteriaceae</taxon>
        <taxon>Mucilaginibacter</taxon>
    </lineage>
</organism>
<accession>A0A3S2UKE0</accession>
<proteinExistence type="predicted"/>
<dbReference type="AlphaFoldDB" id="A0A3S2UKE0"/>
<keyword evidence="2" id="KW-1185">Reference proteome</keyword>
<dbReference type="RefSeq" id="WP_127706326.1">
    <property type="nucleotide sequence ID" value="NZ_SACK01000007.1"/>
</dbReference>